<organism evidence="1 2">
    <name type="scientific">Brachionus plicatilis</name>
    <name type="common">Marine rotifer</name>
    <name type="synonym">Brachionus muelleri</name>
    <dbReference type="NCBI Taxonomy" id="10195"/>
    <lineage>
        <taxon>Eukaryota</taxon>
        <taxon>Metazoa</taxon>
        <taxon>Spiralia</taxon>
        <taxon>Gnathifera</taxon>
        <taxon>Rotifera</taxon>
        <taxon>Eurotatoria</taxon>
        <taxon>Monogononta</taxon>
        <taxon>Pseudotrocha</taxon>
        <taxon>Ploima</taxon>
        <taxon>Brachionidae</taxon>
        <taxon>Brachionus</taxon>
    </lineage>
</organism>
<accession>A0A3M7RPY4</accession>
<comment type="caution">
    <text evidence="1">The sequence shown here is derived from an EMBL/GenBank/DDBJ whole genome shotgun (WGS) entry which is preliminary data.</text>
</comment>
<proteinExistence type="predicted"/>
<gene>
    <name evidence="1" type="ORF">BpHYR1_035643</name>
</gene>
<dbReference type="Proteomes" id="UP000276133">
    <property type="component" value="Unassembled WGS sequence"/>
</dbReference>
<dbReference type="EMBL" id="REGN01002896">
    <property type="protein sequence ID" value="RNA25601.1"/>
    <property type="molecule type" value="Genomic_DNA"/>
</dbReference>
<sequence>MIKKLSDALSTTKKKKNVFSRKTSMINEYAKSQELERLKITQSPRFAVKQLPTFSFNMEFLKYRTKGPYNHLQVYQ</sequence>
<evidence type="ECO:0000313" key="2">
    <source>
        <dbReference type="Proteomes" id="UP000276133"/>
    </source>
</evidence>
<name>A0A3M7RPY4_BRAPC</name>
<keyword evidence="2" id="KW-1185">Reference proteome</keyword>
<dbReference type="AlphaFoldDB" id="A0A3M7RPY4"/>
<protein>
    <submittedName>
        <fullName evidence="1">Uncharacterized protein</fullName>
    </submittedName>
</protein>
<reference evidence="1 2" key="1">
    <citation type="journal article" date="2018" name="Sci. Rep.">
        <title>Genomic signatures of local adaptation to the degree of environmental predictability in rotifers.</title>
        <authorList>
            <person name="Franch-Gras L."/>
            <person name="Hahn C."/>
            <person name="Garcia-Roger E.M."/>
            <person name="Carmona M.J."/>
            <person name="Serra M."/>
            <person name="Gomez A."/>
        </authorList>
    </citation>
    <scope>NUCLEOTIDE SEQUENCE [LARGE SCALE GENOMIC DNA]</scope>
    <source>
        <strain evidence="1">HYR1</strain>
    </source>
</reference>
<evidence type="ECO:0000313" key="1">
    <source>
        <dbReference type="EMBL" id="RNA25601.1"/>
    </source>
</evidence>